<keyword evidence="1" id="KW-0811">Translocation</keyword>
<dbReference type="CDD" id="cd07521">
    <property type="entry name" value="HAD_FCP1-like"/>
    <property type="match status" value="1"/>
</dbReference>
<evidence type="ECO:0000259" key="2">
    <source>
        <dbReference type="PROSITE" id="PS50969"/>
    </source>
</evidence>
<sequence>MLNCIRFEALLNTDGDPDCPWPTQDPYRRYGAEHFAKDGAIIWFEPLPPMLPILDSNPKLPPSKMPDAYSLVLDLDETLVHYSEHDGMGSYEIRPGMQEFLQRMHANGYELIIFTAATQDYADWVIDQIDPDRLIHHRLYRQHALPWGPIFVKDLSRMGRDLDRTSSDVSGGVVVEDPWRRGGRGFGGKGTGAGVCRLMGLLEGTGGFWSWKPQVVDVPGSLRIRIKESSITFHQCFELEGLC</sequence>
<dbReference type="PROSITE" id="PS50969">
    <property type="entry name" value="FCP1"/>
    <property type="match status" value="1"/>
</dbReference>
<evidence type="ECO:0000313" key="4">
    <source>
        <dbReference type="Proteomes" id="UP001642484"/>
    </source>
</evidence>
<proteinExistence type="inferred from homology"/>
<dbReference type="InterPro" id="IPR004274">
    <property type="entry name" value="FCP1_dom"/>
</dbReference>
<dbReference type="SMART" id="SM00577">
    <property type="entry name" value="CPDc"/>
    <property type="match status" value="1"/>
</dbReference>
<comment type="caution">
    <text evidence="3">The sequence shown here is derived from an EMBL/GenBank/DDBJ whole genome shotgun (WGS) entry which is preliminary data.</text>
</comment>
<keyword evidence="4" id="KW-1185">Reference proteome</keyword>
<keyword evidence="1" id="KW-0496">Mitochondrion</keyword>
<dbReference type="InterPro" id="IPR050365">
    <property type="entry name" value="TIM50"/>
</dbReference>
<comment type="similarity">
    <text evidence="1">Belongs to the TIM50 family.</text>
</comment>
<comment type="function">
    <text evidence="1">Essential component of the TIM23 complex, a complex that mediates the translocation of transit peptide-containing proteins across the mitochondrial inner membrane.</text>
</comment>
<feature type="domain" description="FCP1 homology" evidence="2">
    <location>
        <begin position="64"/>
        <end position="218"/>
    </location>
</feature>
<dbReference type="InterPro" id="IPR023214">
    <property type="entry name" value="HAD_sf"/>
</dbReference>
<reference evidence="3 4" key="1">
    <citation type="submission" date="2024-02" db="EMBL/GenBank/DDBJ databases">
        <authorList>
            <person name="Chen Y."/>
            <person name="Shah S."/>
            <person name="Dougan E. K."/>
            <person name="Thang M."/>
            <person name="Chan C."/>
        </authorList>
    </citation>
    <scope>NUCLEOTIDE SEQUENCE [LARGE SCALE GENOMIC DNA]</scope>
</reference>
<dbReference type="InterPro" id="IPR036412">
    <property type="entry name" value="HAD-like_sf"/>
</dbReference>
<dbReference type="Proteomes" id="UP001642484">
    <property type="component" value="Unassembled WGS sequence"/>
</dbReference>
<gene>
    <name evidence="3" type="ORF">CCMP2556_LOCUS9955</name>
</gene>
<dbReference type="SUPFAM" id="SSF56784">
    <property type="entry name" value="HAD-like"/>
    <property type="match status" value="1"/>
</dbReference>
<protein>
    <recommendedName>
        <fullName evidence="1">Mitochondrial import inner membrane translocase subunit TIM50</fullName>
    </recommendedName>
</protein>
<keyword evidence="1" id="KW-0813">Transport</keyword>
<evidence type="ECO:0000256" key="1">
    <source>
        <dbReference type="RuleBase" id="RU365079"/>
    </source>
</evidence>
<comment type="subcellular location">
    <subcellularLocation>
        <location evidence="1">Mitochondrion inner membrane</location>
        <topology evidence="1">Single-pass membrane protein</topology>
    </subcellularLocation>
</comment>
<evidence type="ECO:0000313" key="3">
    <source>
        <dbReference type="EMBL" id="CAK9010112.1"/>
    </source>
</evidence>
<dbReference type="Pfam" id="PF03031">
    <property type="entry name" value="NIF"/>
    <property type="match status" value="1"/>
</dbReference>
<dbReference type="PANTHER" id="PTHR12210">
    <property type="entry name" value="DULLARD PROTEIN PHOSPHATASE"/>
    <property type="match status" value="1"/>
</dbReference>
<dbReference type="EMBL" id="CAXAMN010004570">
    <property type="protein sequence ID" value="CAK9010112.1"/>
    <property type="molecule type" value="Genomic_DNA"/>
</dbReference>
<dbReference type="Gene3D" id="3.40.50.1000">
    <property type="entry name" value="HAD superfamily/HAD-like"/>
    <property type="match status" value="1"/>
</dbReference>
<keyword evidence="1" id="KW-0809">Transit peptide</keyword>
<organism evidence="3 4">
    <name type="scientific">Durusdinium trenchii</name>
    <dbReference type="NCBI Taxonomy" id="1381693"/>
    <lineage>
        <taxon>Eukaryota</taxon>
        <taxon>Sar</taxon>
        <taxon>Alveolata</taxon>
        <taxon>Dinophyceae</taxon>
        <taxon>Suessiales</taxon>
        <taxon>Symbiodiniaceae</taxon>
        <taxon>Durusdinium</taxon>
    </lineage>
</organism>
<keyword evidence="1" id="KW-0653">Protein transport</keyword>
<accession>A0ABP0J6Y1</accession>
<comment type="subunit">
    <text evidence="1">Component of the TIM23 complex.</text>
</comment>
<name>A0ABP0J6Y1_9DINO</name>